<evidence type="ECO:0000313" key="3">
    <source>
        <dbReference type="Proteomes" id="UP000569951"/>
    </source>
</evidence>
<feature type="signal peptide" evidence="1">
    <location>
        <begin position="1"/>
        <end position="22"/>
    </location>
</feature>
<comment type="caution">
    <text evidence="2">The sequence shown here is derived from an EMBL/GenBank/DDBJ whole genome shotgun (WGS) entry which is preliminary data.</text>
</comment>
<evidence type="ECO:0000256" key="1">
    <source>
        <dbReference type="SAM" id="SignalP"/>
    </source>
</evidence>
<dbReference type="InterPro" id="IPR013783">
    <property type="entry name" value="Ig-like_fold"/>
</dbReference>
<dbReference type="PROSITE" id="PS51257">
    <property type="entry name" value="PROKAR_LIPOPROTEIN"/>
    <property type="match status" value="1"/>
</dbReference>
<dbReference type="Gene3D" id="2.60.40.10">
    <property type="entry name" value="Immunoglobulins"/>
    <property type="match status" value="3"/>
</dbReference>
<keyword evidence="3" id="KW-1185">Reference proteome</keyword>
<name>A0A841I1F4_9DEIO</name>
<dbReference type="Pfam" id="PF17963">
    <property type="entry name" value="Big_9"/>
    <property type="match status" value="1"/>
</dbReference>
<evidence type="ECO:0000313" key="2">
    <source>
        <dbReference type="EMBL" id="MBB6097902.1"/>
    </source>
</evidence>
<proteinExistence type="predicted"/>
<dbReference type="EMBL" id="JACHHG010000004">
    <property type="protein sequence ID" value="MBB6097902.1"/>
    <property type="molecule type" value="Genomic_DNA"/>
</dbReference>
<feature type="chain" id="PRO_5032511051" evidence="1">
    <location>
        <begin position="23"/>
        <end position="1078"/>
    </location>
</feature>
<protein>
    <submittedName>
        <fullName evidence="2">Uncharacterized protein</fullName>
    </submittedName>
</protein>
<accession>A0A841I1F4</accession>
<reference evidence="2 3" key="1">
    <citation type="submission" date="2020-08" db="EMBL/GenBank/DDBJ databases">
        <title>Genomic Encyclopedia of Type Strains, Phase IV (KMG-IV): sequencing the most valuable type-strain genomes for metagenomic binning, comparative biology and taxonomic classification.</title>
        <authorList>
            <person name="Goeker M."/>
        </authorList>
    </citation>
    <scope>NUCLEOTIDE SEQUENCE [LARGE SCALE GENOMIC DNA]</scope>
    <source>
        <strain evidence="2 3">DSM 21458</strain>
    </source>
</reference>
<dbReference type="AlphaFoldDB" id="A0A841I1F4"/>
<gene>
    <name evidence="2" type="ORF">HNR42_001325</name>
</gene>
<dbReference type="Proteomes" id="UP000569951">
    <property type="component" value="Unassembled WGS sequence"/>
</dbReference>
<keyword evidence="1" id="KW-0732">Signal</keyword>
<organism evidence="2 3">
    <name type="scientific">Deinobacterium chartae</name>
    <dbReference type="NCBI Taxonomy" id="521158"/>
    <lineage>
        <taxon>Bacteria</taxon>
        <taxon>Thermotogati</taxon>
        <taxon>Deinococcota</taxon>
        <taxon>Deinococci</taxon>
        <taxon>Deinococcales</taxon>
        <taxon>Deinococcaceae</taxon>
        <taxon>Deinobacterium</taxon>
    </lineage>
</organism>
<dbReference type="RefSeq" id="WP_183985798.1">
    <property type="nucleotide sequence ID" value="NZ_JACHHG010000004.1"/>
</dbReference>
<sequence length="1078" mass="113175">MKRVTLLLTGVLLLGACSQTHTPQIPPKVQTGIKINTPGSAPVEVTLRATDGTVYTVNANGTLDLPPGTYVLSAGSYKYDGYTYATPEQTVVIEPGKSPEVTVTYVAITGAMVVVVDAIGDVEPLGRNSPNSASAQVEQTEQPVVNVTVTGPGNYSKTFTEAGSYRLEDLAPGSYVITGPSGQSSAAQVMAGQTQQAGSVSLTGMAQLAFTGLPQGIKPILRLQNANGAIYRIPPDYLASGLAAGSYTFRAVVDPKSAGRTYRAEPVTFEVRVGETSSSTLNFAPIDARLTVNVQSVEGVTPQVTLAGPDGYQQQLTAAGEVSFDYLKPGDYVLSAEQVNDGSYEYTPVLSASTFTLTAGQDFGANVTYGVSTGNLNVKATGLPSGTQAALTLKNASGTVFPLPADGRVRGLVAGTYILSAADVTAGGFTYRAPQSQVELTAGSTADLTADYAPTDGRIELTVNVPQGTTPNVLISGPEGFSRSVTQAAPPALEHLKPGDYQVAAQRITDGTYSYTAQTVPPTLTVSAGQTARATTQYQAVTGALKVNLEGLPSAKTLPLTGPNGAAHTVQDDSVLNDLEPGTYTLSDTAFTQDGWRYQPSGAVAQTVTAGQRADLGVSFERQDVAAPASVTLTSTAASYPVGTAFPLNASAQDNDRVVKFELYQGSQKLTETNAAQQGSGYQARFDVTSLPVGSYSYSVVAVDAAGLRSESTPVTITVFNPNRNPVIAPISQQTLTLGADGVRLNHADFFTDPDGDAVTVRATARTTGIVQTSTDGTALVLTPVAAGSTQVDVTVTDGRGGSATSSFTVVVNNLNRNPVIAPIPPQVLARNNPGARLYFSAFFSDPDGDRVEIESLTVQNTAIAQVSSVSVSNSARVFGIDPVSLGTTAVTVRVRDGKGGFAEQTFPVTVRIPTPFFSEYLDAGDGRIAIEVLFTGDGSPDQVSGYQLEVHQWMKRSSQKSVSTLNLHPIQPNLTYHIINNIFYDFFDLVNVLYYNNDEVNLYNPTEFVTTALVLKRNGQVIDVLGDPGANARNGILPQPATLIRKPATAFGSSSFDLQQWNSLPAGTFSDFGRYTR</sequence>